<dbReference type="Pfam" id="PF02373">
    <property type="entry name" value="JmjC"/>
    <property type="match status" value="1"/>
</dbReference>
<dbReference type="SUPFAM" id="SSF51197">
    <property type="entry name" value="Clavaminate synthase-like"/>
    <property type="match status" value="1"/>
</dbReference>
<evidence type="ECO:0000256" key="3">
    <source>
        <dbReference type="ARBA" id="ARBA00009711"/>
    </source>
</evidence>
<dbReference type="Gene3D" id="2.30.30.140">
    <property type="match status" value="1"/>
</dbReference>
<keyword evidence="6" id="KW-0863">Zinc-finger</keyword>
<feature type="region of interest" description="Disordered" evidence="17">
    <location>
        <begin position="474"/>
        <end position="513"/>
    </location>
</feature>
<dbReference type="GO" id="GO:0048512">
    <property type="term" value="P:circadian behavior"/>
    <property type="evidence" value="ECO:0007669"/>
    <property type="project" value="UniProtKB-ARBA"/>
</dbReference>
<comment type="catalytic activity">
    <reaction evidence="15">
        <text>N(6),N(6),N(6)-trimethyl-L-lysyl(9)-[histone H3] + 2 2-oxoglutarate + 2 O2 = N(6)-methyl-L-lysyl(9)-[histone H3] + 2 formaldehyde + 2 succinate + 2 CO2</text>
        <dbReference type="Rhea" id="RHEA:60200"/>
        <dbReference type="Rhea" id="RHEA-COMP:15538"/>
        <dbReference type="Rhea" id="RHEA-COMP:15542"/>
        <dbReference type="ChEBI" id="CHEBI:15379"/>
        <dbReference type="ChEBI" id="CHEBI:16526"/>
        <dbReference type="ChEBI" id="CHEBI:16810"/>
        <dbReference type="ChEBI" id="CHEBI:16842"/>
        <dbReference type="ChEBI" id="CHEBI:30031"/>
        <dbReference type="ChEBI" id="CHEBI:61929"/>
        <dbReference type="ChEBI" id="CHEBI:61961"/>
        <dbReference type="EC" id="1.14.11.66"/>
    </reaction>
</comment>
<dbReference type="InterPro" id="IPR003347">
    <property type="entry name" value="JmjC_dom"/>
</dbReference>
<dbReference type="SMART" id="SM00545">
    <property type="entry name" value="JmjN"/>
    <property type="match status" value="1"/>
</dbReference>
<evidence type="ECO:0000256" key="2">
    <source>
        <dbReference type="ARBA" id="ARBA00004123"/>
    </source>
</evidence>
<evidence type="ECO:0000256" key="10">
    <source>
        <dbReference type="ARBA" id="ARBA00023002"/>
    </source>
</evidence>
<dbReference type="AlphaFoldDB" id="A0A6G0Z3E3"/>
<feature type="domain" description="JmjC" evidence="19">
    <location>
        <begin position="144"/>
        <end position="310"/>
    </location>
</feature>
<dbReference type="SMART" id="SM00249">
    <property type="entry name" value="PHD"/>
    <property type="match status" value="2"/>
</dbReference>
<dbReference type="GO" id="GO:0008270">
    <property type="term" value="F:zinc ion binding"/>
    <property type="evidence" value="ECO:0007669"/>
    <property type="project" value="UniProtKB-KW"/>
</dbReference>
<dbReference type="EMBL" id="VUJU01001514">
    <property type="protein sequence ID" value="KAF0764954.1"/>
    <property type="molecule type" value="Genomic_DNA"/>
</dbReference>
<evidence type="ECO:0000256" key="14">
    <source>
        <dbReference type="ARBA" id="ARBA00023242"/>
    </source>
</evidence>
<dbReference type="InterPro" id="IPR013083">
    <property type="entry name" value="Znf_RING/FYVE/PHD"/>
</dbReference>
<evidence type="ECO:0000256" key="8">
    <source>
        <dbReference type="ARBA" id="ARBA00022853"/>
    </source>
</evidence>
<comment type="cofactor">
    <cofactor evidence="1">
        <name>Fe(2+)</name>
        <dbReference type="ChEBI" id="CHEBI:29033"/>
    </cofactor>
</comment>
<dbReference type="InterPro" id="IPR011011">
    <property type="entry name" value="Znf_FYVE_PHD"/>
</dbReference>
<dbReference type="PROSITE" id="PS51183">
    <property type="entry name" value="JMJN"/>
    <property type="match status" value="1"/>
</dbReference>
<evidence type="ECO:0000256" key="1">
    <source>
        <dbReference type="ARBA" id="ARBA00001954"/>
    </source>
</evidence>
<reference evidence="20 21" key="1">
    <citation type="submission" date="2019-08" db="EMBL/GenBank/DDBJ databases">
        <title>Whole genome of Aphis craccivora.</title>
        <authorList>
            <person name="Voronova N.V."/>
            <person name="Shulinski R.S."/>
            <person name="Bandarenka Y.V."/>
            <person name="Zhorov D.G."/>
            <person name="Warner D."/>
        </authorList>
    </citation>
    <scope>NUCLEOTIDE SEQUENCE [LARGE SCALE GENOMIC DNA]</scope>
    <source>
        <strain evidence="20">180601</strain>
        <tissue evidence="20">Whole Body</tissue>
    </source>
</reference>
<evidence type="ECO:0000259" key="19">
    <source>
        <dbReference type="PROSITE" id="PS51184"/>
    </source>
</evidence>
<keyword evidence="20" id="KW-0489">Methyltransferase</keyword>
<dbReference type="Pfam" id="PF13831">
    <property type="entry name" value="PHD_2"/>
    <property type="match status" value="1"/>
</dbReference>
<comment type="function">
    <text evidence="16">Probable histone demethylase that specifically demethylates 'Lys-9' and 'Lys-36' residues of histone H3, thereby playing a central role in histone code. Demethylation of Lys residue generates formaldehyde and succinate.</text>
</comment>
<dbReference type="Pfam" id="PF02375">
    <property type="entry name" value="JmjN"/>
    <property type="match status" value="1"/>
</dbReference>
<evidence type="ECO:0000256" key="16">
    <source>
        <dbReference type="ARBA" id="ARBA00053408"/>
    </source>
</evidence>
<evidence type="ECO:0000313" key="21">
    <source>
        <dbReference type="Proteomes" id="UP000478052"/>
    </source>
</evidence>
<sequence length="1032" mass="118195">MGKMCSNKNTPRIMVFRPTWSEFQNFSSYIELMESQGAHKAGVAKVIPPPEWVPRKRSYDEDDIMNLKIPAPICQVVQGKQGLYQQLNIQKKPMTVADYKIMAESDEYKTPNHFDYGDLERKYWKNIIYKSPLYGADVSGSITDKDVNVWNINKLGTILDYVNEDYGISIEGVNTAYLYFGMWKTSFAWHTEDMDLYSINYIHEGYPKTWYAIPPEHGRRLERLATGFFQSDASACPAFLRHKMTVISPHMLKQYSIPFNKITQERGEFMITFPFGYHAGFNHGFNMAESTNFASPRWVEYGKRASQCHCRPDSVKISMDTFVKRLQPEKYELWLQGNDIGTHPEDPSRTLAAPLPSACDLLCNKNNTGIPKLYIEGGRKRHPVTHKLSDSELSIDMTHESKALDAALATSIKEFDVKEYEDELNDEQREVMEDIWLKADEMDVTEVSYNNGRSRLLSKKHSILEDIEFTSDSDYCDSSVKRRSKKRKAKKRSTKKNPKSKKNKSSKSTEKISVASNELINDTDTTTISFKGNDDSIEKIITITPINTESLNSKNINKTTEESRVNKCLKKSIKNDSLLSKNGDSVNNNGYSNIVLLKPLLPIKSEMPQNASHTNLTTHINKKNQPYMPSVFISPKIEIVDKKTTQQLYQPTLEPIQIKDEEEYVIDGIPNNIGDMVNNCCSFEVEQLYNVFRSMNEPYCSLCMMFNRKKLTFNLDWRTKAKSFMNPKLPNLQSPSKAIFKHALCGSEKVFRADLIRCEKCYLTVHKVCYGINVDTSKHWLCDRCMKNAMLAGCAYCPLKGGALKEFKTNGWSHVECHLFVHGSSPLTINTFSTDFSTNQKCVICNLSSGNCFRCSEGSCDAWFHISCGIFAGFDFRTERNSKHILIHCNNHLNVANKQKIIHINQKVWVRHWQHNRISECRIVNIDKTPLCVVKFSDGTISDSITLKEIKNNTNDLPAINKEINLESGDKGLFLGLNYKPTYSVMYNDGTSGRIHPSDIYSNDEHLMRRLKLQAKRGLDKYEREKKIINVL</sequence>
<keyword evidence="8" id="KW-0156">Chromatin regulator</keyword>
<dbReference type="PANTHER" id="PTHR10694:SF129">
    <property type="entry name" value="LYSINE-SPECIFIC DEMETHYLASE 4B-RELATED"/>
    <property type="match status" value="1"/>
</dbReference>
<evidence type="ECO:0000256" key="9">
    <source>
        <dbReference type="ARBA" id="ARBA00022964"/>
    </source>
</evidence>
<gene>
    <name evidence="20" type="ORF">FWK35_00007591</name>
</gene>
<keyword evidence="11" id="KW-0408">Iron</keyword>
<keyword evidence="5" id="KW-0479">Metal-binding</keyword>
<dbReference type="Gene3D" id="2.60.120.650">
    <property type="entry name" value="Cupin"/>
    <property type="match status" value="1"/>
</dbReference>
<dbReference type="EC" id="1.14.11.66" evidence="4"/>
<evidence type="ECO:0000256" key="11">
    <source>
        <dbReference type="ARBA" id="ARBA00023004"/>
    </source>
</evidence>
<dbReference type="GO" id="GO:0000785">
    <property type="term" value="C:chromatin"/>
    <property type="evidence" value="ECO:0007669"/>
    <property type="project" value="TreeGrafter"/>
</dbReference>
<keyword evidence="12" id="KW-0805">Transcription regulation</keyword>
<dbReference type="OrthoDB" id="9547406at2759"/>
<keyword evidence="9" id="KW-0223">Dioxygenase</keyword>
<feature type="domain" description="JmjN" evidence="18">
    <location>
        <begin position="13"/>
        <end position="55"/>
    </location>
</feature>
<keyword evidence="13" id="KW-0804">Transcription</keyword>
<protein>
    <recommendedName>
        <fullName evidence="4">[histone H3]-trimethyl-L-lysine(9) demethylase</fullName>
        <ecNumber evidence="4">1.14.11.66</ecNumber>
    </recommendedName>
</protein>
<dbReference type="Gene3D" id="3.10.330.70">
    <property type="match status" value="1"/>
</dbReference>
<dbReference type="PANTHER" id="PTHR10694">
    <property type="entry name" value="LYSINE-SPECIFIC DEMETHYLASE"/>
    <property type="match status" value="1"/>
</dbReference>
<dbReference type="SUPFAM" id="SSF57903">
    <property type="entry name" value="FYVE/PHD zinc finger"/>
    <property type="match status" value="1"/>
</dbReference>
<dbReference type="SMART" id="SM00558">
    <property type="entry name" value="JmjC"/>
    <property type="match status" value="1"/>
</dbReference>
<dbReference type="PROSITE" id="PS51184">
    <property type="entry name" value="JMJC"/>
    <property type="match status" value="1"/>
</dbReference>
<evidence type="ECO:0000256" key="5">
    <source>
        <dbReference type="ARBA" id="ARBA00022723"/>
    </source>
</evidence>
<evidence type="ECO:0000256" key="15">
    <source>
        <dbReference type="ARBA" id="ARBA00049349"/>
    </source>
</evidence>
<evidence type="ECO:0000313" key="20">
    <source>
        <dbReference type="EMBL" id="KAF0764954.1"/>
    </source>
</evidence>
<keyword evidence="10" id="KW-0560">Oxidoreductase</keyword>
<evidence type="ECO:0000256" key="6">
    <source>
        <dbReference type="ARBA" id="ARBA00022771"/>
    </source>
</evidence>
<keyword evidence="20" id="KW-0808">Transferase</keyword>
<dbReference type="CDD" id="cd15571">
    <property type="entry name" value="ePHD"/>
    <property type="match status" value="1"/>
</dbReference>
<dbReference type="Pfam" id="PF13832">
    <property type="entry name" value="zf-HC5HC2H_2"/>
    <property type="match status" value="1"/>
</dbReference>
<keyword evidence="21" id="KW-1185">Reference proteome</keyword>
<evidence type="ECO:0000256" key="13">
    <source>
        <dbReference type="ARBA" id="ARBA00023163"/>
    </source>
</evidence>
<dbReference type="Proteomes" id="UP000478052">
    <property type="component" value="Unassembled WGS sequence"/>
</dbReference>
<evidence type="ECO:0000256" key="12">
    <source>
        <dbReference type="ARBA" id="ARBA00023015"/>
    </source>
</evidence>
<comment type="similarity">
    <text evidence="3">Belongs to the JHDM3 histone demethylase family.</text>
</comment>
<dbReference type="GO" id="GO:0140684">
    <property type="term" value="F:histone H3K9me2/H3K9me3 demethylase activity"/>
    <property type="evidence" value="ECO:0007669"/>
    <property type="project" value="UniProtKB-EC"/>
</dbReference>
<proteinExistence type="inferred from homology"/>
<dbReference type="GO" id="GO:0032259">
    <property type="term" value="P:methylation"/>
    <property type="evidence" value="ECO:0007669"/>
    <property type="project" value="UniProtKB-KW"/>
</dbReference>
<dbReference type="Gene3D" id="3.30.40.10">
    <property type="entry name" value="Zinc/RING finger domain, C3HC4 (zinc finger)"/>
    <property type="match status" value="2"/>
</dbReference>
<accession>A0A6G0Z3E3</accession>
<comment type="caution">
    <text evidence="20">The sequence shown here is derived from an EMBL/GenBank/DDBJ whole genome shotgun (WGS) entry which is preliminary data.</text>
</comment>
<dbReference type="InterPro" id="IPR003349">
    <property type="entry name" value="JmjN"/>
</dbReference>
<evidence type="ECO:0000259" key="18">
    <source>
        <dbReference type="PROSITE" id="PS51183"/>
    </source>
</evidence>
<dbReference type="GO" id="GO:0005634">
    <property type="term" value="C:nucleus"/>
    <property type="evidence" value="ECO:0007669"/>
    <property type="project" value="UniProtKB-SubCell"/>
</dbReference>
<evidence type="ECO:0000256" key="17">
    <source>
        <dbReference type="SAM" id="MobiDB-lite"/>
    </source>
</evidence>
<dbReference type="FunFam" id="2.60.120.650:FF:000048">
    <property type="entry name" value="Lysine-specific demethylase 4A"/>
    <property type="match status" value="1"/>
</dbReference>
<dbReference type="GO" id="GO:0010468">
    <property type="term" value="P:regulation of gene expression"/>
    <property type="evidence" value="ECO:0007669"/>
    <property type="project" value="TreeGrafter"/>
</dbReference>
<dbReference type="GO" id="GO:0140681">
    <property type="term" value="F:histone H3K36me2/H3K36me3 demethylase activity"/>
    <property type="evidence" value="ECO:0007669"/>
    <property type="project" value="UniProtKB-ARBA"/>
</dbReference>
<comment type="subcellular location">
    <subcellularLocation>
        <location evidence="2">Nucleus</location>
    </subcellularLocation>
</comment>
<keyword evidence="7" id="KW-0862">Zinc</keyword>
<dbReference type="InterPro" id="IPR019787">
    <property type="entry name" value="Znf_PHD-finger"/>
</dbReference>
<organism evidence="20 21">
    <name type="scientific">Aphis craccivora</name>
    <name type="common">Cowpea aphid</name>
    <dbReference type="NCBI Taxonomy" id="307492"/>
    <lineage>
        <taxon>Eukaryota</taxon>
        <taxon>Metazoa</taxon>
        <taxon>Ecdysozoa</taxon>
        <taxon>Arthropoda</taxon>
        <taxon>Hexapoda</taxon>
        <taxon>Insecta</taxon>
        <taxon>Pterygota</taxon>
        <taxon>Neoptera</taxon>
        <taxon>Paraneoptera</taxon>
        <taxon>Hemiptera</taxon>
        <taxon>Sternorrhyncha</taxon>
        <taxon>Aphidomorpha</taxon>
        <taxon>Aphidoidea</taxon>
        <taxon>Aphididae</taxon>
        <taxon>Aphidini</taxon>
        <taxon>Aphis</taxon>
        <taxon>Aphis</taxon>
    </lineage>
</organism>
<name>A0A6G0Z3E3_APHCR</name>
<evidence type="ECO:0000256" key="4">
    <source>
        <dbReference type="ARBA" id="ARBA00012900"/>
    </source>
</evidence>
<feature type="compositionally biased region" description="Basic residues" evidence="17">
    <location>
        <begin position="481"/>
        <end position="505"/>
    </location>
</feature>
<keyword evidence="14" id="KW-0539">Nucleus</keyword>
<dbReference type="GO" id="GO:0008168">
    <property type="term" value="F:methyltransferase activity"/>
    <property type="evidence" value="ECO:0007669"/>
    <property type="project" value="UniProtKB-KW"/>
</dbReference>
<evidence type="ECO:0000256" key="7">
    <source>
        <dbReference type="ARBA" id="ARBA00022833"/>
    </source>
</evidence>
<dbReference type="InterPro" id="IPR001965">
    <property type="entry name" value="Znf_PHD"/>
</dbReference>